<evidence type="ECO:0000313" key="1">
    <source>
        <dbReference type="EMBL" id="GAH97730.1"/>
    </source>
</evidence>
<sequence>MTWGKATDAQLLEVYNASLVSLGILPPPTPKSTGPLEVTKKS</sequence>
<accession>X1KVR4</accession>
<organism evidence="1">
    <name type="scientific">marine sediment metagenome</name>
    <dbReference type="NCBI Taxonomy" id="412755"/>
    <lineage>
        <taxon>unclassified sequences</taxon>
        <taxon>metagenomes</taxon>
        <taxon>ecological metagenomes</taxon>
    </lineage>
</organism>
<comment type="caution">
    <text evidence="1">The sequence shown here is derived from an EMBL/GenBank/DDBJ whole genome shotgun (WGS) entry which is preliminary data.</text>
</comment>
<name>X1KVR4_9ZZZZ</name>
<reference evidence="1" key="1">
    <citation type="journal article" date="2014" name="Front. Microbiol.">
        <title>High frequency of phylogenetically diverse reductive dehalogenase-homologous genes in deep subseafloor sedimentary metagenomes.</title>
        <authorList>
            <person name="Kawai M."/>
            <person name="Futagami T."/>
            <person name="Toyoda A."/>
            <person name="Takaki Y."/>
            <person name="Nishi S."/>
            <person name="Hori S."/>
            <person name="Arai W."/>
            <person name="Tsubouchi T."/>
            <person name="Morono Y."/>
            <person name="Uchiyama I."/>
            <person name="Ito T."/>
            <person name="Fujiyama A."/>
            <person name="Inagaki F."/>
            <person name="Takami H."/>
        </authorList>
    </citation>
    <scope>NUCLEOTIDE SEQUENCE</scope>
    <source>
        <strain evidence="1">Expedition CK06-06</strain>
    </source>
</reference>
<dbReference type="EMBL" id="BARV01001567">
    <property type="protein sequence ID" value="GAH97730.1"/>
    <property type="molecule type" value="Genomic_DNA"/>
</dbReference>
<feature type="non-terminal residue" evidence="1">
    <location>
        <position position="42"/>
    </location>
</feature>
<dbReference type="AlphaFoldDB" id="X1KVR4"/>
<gene>
    <name evidence="1" type="ORF">S06H3_04464</name>
</gene>
<protein>
    <submittedName>
        <fullName evidence="1">Uncharacterized protein</fullName>
    </submittedName>
</protein>
<proteinExistence type="predicted"/>